<accession>G4MLS6</accession>
<dbReference type="AlphaFoldDB" id="G4MLS6"/>
<protein>
    <submittedName>
        <fullName evidence="2">Uncharacterized protein</fullName>
    </submittedName>
</protein>
<dbReference type="VEuPathDB" id="FungiDB:MGG_16364"/>
<feature type="region of interest" description="Disordered" evidence="1">
    <location>
        <begin position="154"/>
        <end position="178"/>
    </location>
</feature>
<organism evidence="2 3">
    <name type="scientific">Pyricularia oryzae (strain 70-15 / ATCC MYA-4617 / FGSC 8958)</name>
    <name type="common">Rice blast fungus</name>
    <name type="synonym">Magnaporthe oryzae</name>
    <dbReference type="NCBI Taxonomy" id="242507"/>
    <lineage>
        <taxon>Eukaryota</taxon>
        <taxon>Fungi</taxon>
        <taxon>Dikarya</taxon>
        <taxon>Ascomycota</taxon>
        <taxon>Pezizomycotina</taxon>
        <taxon>Sordariomycetes</taxon>
        <taxon>Sordariomycetidae</taxon>
        <taxon>Magnaporthales</taxon>
        <taxon>Pyriculariaceae</taxon>
        <taxon>Pyricularia</taxon>
    </lineage>
</organism>
<dbReference type="Proteomes" id="UP000009058">
    <property type="component" value="Chromosome 1"/>
</dbReference>
<gene>
    <name evidence="2" type="ORF">MGG_16364</name>
</gene>
<feature type="region of interest" description="Disordered" evidence="1">
    <location>
        <begin position="24"/>
        <end position="101"/>
    </location>
</feature>
<sequence>MCHQINYTLPCEHVRTHTVYCPDATKSKSSSSSSSSSSNSNKHSSSKSSSKSASKSSYGKSGGKSSASSASSSSSKKPCKNLTQQSLPYPTPPSFAGSPMTAASSPLVPKCPLESCPFEAKNRCWNCCWCGKEWNEAGRCSCIMIIEGNHVQTSGARNRQPNRGREVGQMQVSRSISE</sequence>
<keyword evidence="3" id="KW-1185">Reference proteome</keyword>
<dbReference type="OrthoDB" id="5149687at2759"/>
<dbReference type="KEGG" id="mgr:MGG_16364"/>
<evidence type="ECO:0000256" key="1">
    <source>
        <dbReference type="SAM" id="MobiDB-lite"/>
    </source>
</evidence>
<dbReference type="RefSeq" id="XP_003710316.1">
    <property type="nucleotide sequence ID" value="XM_003710268.1"/>
</dbReference>
<dbReference type="HOGENOM" id="CLU_130533_0_0_1"/>
<reference evidence="2 3" key="1">
    <citation type="journal article" date="2005" name="Nature">
        <title>The genome sequence of the rice blast fungus Magnaporthe grisea.</title>
        <authorList>
            <person name="Dean R.A."/>
            <person name="Talbot N.J."/>
            <person name="Ebbole D.J."/>
            <person name="Farman M.L."/>
            <person name="Mitchell T.K."/>
            <person name="Orbach M.J."/>
            <person name="Thon M."/>
            <person name="Kulkarni R."/>
            <person name="Xu J.R."/>
            <person name="Pan H."/>
            <person name="Read N.D."/>
            <person name="Lee Y.H."/>
            <person name="Carbone I."/>
            <person name="Brown D."/>
            <person name="Oh Y.Y."/>
            <person name="Donofrio N."/>
            <person name="Jeong J.S."/>
            <person name="Soanes D.M."/>
            <person name="Djonovic S."/>
            <person name="Kolomiets E."/>
            <person name="Rehmeyer C."/>
            <person name="Li W."/>
            <person name="Harding M."/>
            <person name="Kim S."/>
            <person name="Lebrun M.H."/>
            <person name="Bohnert H."/>
            <person name="Coughlan S."/>
            <person name="Butler J."/>
            <person name="Calvo S."/>
            <person name="Ma L.J."/>
            <person name="Nicol R."/>
            <person name="Purcell S."/>
            <person name="Nusbaum C."/>
            <person name="Galagan J.E."/>
            <person name="Birren B.W."/>
        </authorList>
    </citation>
    <scope>NUCLEOTIDE SEQUENCE [LARGE SCALE GENOMIC DNA]</scope>
    <source>
        <strain evidence="3">70-15 / ATCC MYA-4617 / FGSC 8958</strain>
    </source>
</reference>
<evidence type="ECO:0000313" key="3">
    <source>
        <dbReference type="Proteomes" id="UP000009058"/>
    </source>
</evidence>
<dbReference type="OMA" id="VYCADAP"/>
<name>G4MLS6_PYRO7</name>
<reference key="2">
    <citation type="submission" date="2011-05" db="EMBL/GenBank/DDBJ databases">
        <title>The Genome Sequence of Magnaporthe oryzae 70-15.</title>
        <authorList>
            <consortium name="The Broad Institute Genome Sequencing Platform"/>
            <person name="Ma L.-J."/>
            <person name="Dead R."/>
            <person name="Young S.K."/>
            <person name="Zeng Q."/>
            <person name="Gargeya S."/>
            <person name="Fitzgerald M."/>
            <person name="Haas B."/>
            <person name="Abouelleil A."/>
            <person name="Alvarado L."/>
            <person name="Arachchi H.M."/>
            <person name="Berlin A."/>
            <person name="Brown A."/>
            <person name="Chapman S.B."/>
            <person name="Chen Z."/>
            <person name="Dunbar C."/>
            <person name="Freedman E."/>
            <person name="Gearin G."/>
            <person name="Gellesch M."/>
            <person name="Goldberg J."/>
            <person name="Griggs A."/>
            <person name="Gujja S."/>
            <person name="Heiman D."/>
            <person name="Howarth C."/>
            <person name="Larson L."/>
            <person name="Lui A."/>
            <person name="MacDonald P.J.P."/>
            <person name="Mehta T."/>
            <person name="Montmayeur A."/>
            <person name="Murphy C."/>
            <person name="Neiman D."/>
            <person name="Pearson M."/>
            <person name="Priest M."/>
            <person name="Roberts A."/>
            <person name="Saif S."/>
            <person name="Shea T."/>
            <person name="Shenoy N."/>
            <person name="Sisk P."/>
            <person name="Stolte C."/>
            <person name="Sykes S."/>
            <person name="Yandava C."/>
            <person name="Wortman J."/>
            <person name="Nusbaum C."/>
            <person name="Birren B."/>
        </authorList>
    </citation>
    <scope>NUCLEOTIDE SEQUENCE</scope>
    <source>
        <strain>70-15</strain>
    </source>
</reference>
<dbReference type="eggNOG" id="ENOG502T4E9">
    <property type="taxonomic scope" value="Eukaryota"/>
</dbReference>
<dbReference type="EMBL" id="CM001231">
    <property type="protein sequence ID" value="EHA57704.1"/>
    <property type="molecule type" value="Genomic_DNA"/>
</dbReference>
<dbReference type="GeneID" id="12986280"/>
<evidence type="ECO:0000313" key="2">
    <source>
        <dbReference type="EMBL" id="EHA57704.1"/>
    </source>
</evidence>
<proteinExistence type="predicted"/>
<feature type="compositionally biased region" description="Low complexity" evidence="1">
    <location>
        <begin position="27"/>
        <end position="76"/>
    </location>
</feature>
<dbReference type="InParanoid" id="G4MLS6"/>